<dbReference type="EnsemblPlants" id="KQJ81405">
    <property type="protein sequence ID" value="KQJ81405"/>
    <property type="gene ID" value="BRADI_5g00522v3"/>
</dbReference>
<accession>A0A0Q3KND3</accession>
<evidence type="ECO:0000313" key="3">
    <source>
        <dbReference type="Proteomes" id="UP000008810"/>
    </source>
</evidence>
<sequence>MGFCGPSEAGGLSVPVASNFGCLREISWAIGWGSVESRWFSPGVGLVLRHLRLLALGGGGGQWRWRRWWSVVGDFFASPGPALFLVRWALRWLDWSPSGVLSAWLPWKSLSLSPEHIGDEKVKVLAPP</sequence>
<dbReference type="InParanoid" id="A0A0Q3KND3"/>
<protein>
    <submittedName>
        <fullName evidence="1 2">Uncharacterized protein</fullName>
    </submittedName>
</protein>
<proteinExistence type="predicted"/>
<dbReference type="Gramene" id="KQJ81405">
    <property type="protein sequence ID" value="KQJ81405"/>
    <property type="gene ID" value="BRADI_5g00522v3"/>
</dbReference>
<gene>
    <name evidence="1" type="ORF">BRADI_5g00522v3</name>
</gene>
<evidence type="ECO:0000313" key="2">
    <source>
        <dbReference type="EnsemblPlants" id="KQJ81405"/>
    </source>
</evidence>
<evidence type="ECO:0000313" key="1">
    <source>
        <dbReference type="EMBL" id="KQJ81405.1"/>
    </source>
</evidence>
<reference evidence="1" key="2">
    <citation type="submission" date="2017-06" db="EMBL/GenBank/DDBJ databases">
        <title>WGS assembly of Brachypodium distachyon.</title>
        <authorList>
            <consortium name="The International Brachypodium Initiative"/>
            <person name="Lucas S."/>
            <person name="Harmon-Smith M."/>
            <person name="Lail K."/>
            <person name="Tice H."/>
            <person name="Grimwood J."/>
            <person name="Bruce D."/>
            <person name="Barry K."/>
            <person name="Shu S."/>
            <person name="Lindquist E."/>
            <person name="Wang M."/>
            <person name="Pitluck S."/>
            <person name="Vogel J.P."/>
            <person name="Garvin D.F."/>
            <person name="Mockler T.C."/>
            <person name="Schmutz J."/>
            <person name="Rokhsar D."/>
            <person name="Bevan M.W."/>
        </authorList>
    </citation>
    <scope>NUCLEOTIDE SEQUENCE</scope>
    <source>
        <strain evidence="1">Bd21</strain>
    </source>
</reference>
<name>A0A0Q3KND3_BRADI</name>
<dbReference type="AlphaFoldDB" id="A0A0Q3KND3"/>
<dbReference type="EMBL" id="CM000884">
    <property type="protein sequence ID" value="KQJ81405.1"/>
    <property type="molecule type" value="Genomic_DNA"/>
</dbReference>
<dbReference type="Proteomes" id="UP000008810">
    <property type="component" value="Chromosome 5"/>
</dbReference>
<reference evidence="1 2" key="1">
    <citation type="journal article" date="2010" name="Nature">
        <title>Genome sequencing and analysis of the model grass Brachypodium distachyon.</title>
        <authorList>
            <consortium name="International Brachypodium Initiative"/>
        </authorList>
    </citation>
    <scope>NUCLEOTIDE SEQUENCE [LARGE SCALE GENOMIC DNA]</scope>
    <source>
        <strain evidence="1 2">Bd21</strain>
    </source>
</reference>
<keyword evidence="3" id="KW-1185">Reference proteome</keyword>
<reference evidence="2" key="3">
    <citation type="submission" date="2018-08" db="UniProtKB">
        <authorList>
            <consortium name="EnsemblPlants"/>
        </authorList>
    </citation>
    <scope>IDENTIFICATION</scope>
    <source>
        <strain evidence="2">cv. Bd21</strain>
    </source>
</reference>
<organism evidence="1">
    <name type="scientific">Brachypodium distachyon</name>
    <name type="common">Purple false brome</name>
    <name type="synonym">Trachynia distachya</name>
    <dbReference type="NCBI Taxonomy" id="15368"/>
    <lineage>
        <taxon>Eukaryota</taxon>
        <taxon>Viridiplantae</taxon>
        <taxon>Streptophyta</taxon>
        <taxon>Embryophyta</taxon>
        <taxon>Tracheophyta</taxon>
        <taxon>Spermatophyta</taxon>
        <taxon>Magnoliopsida</taxon>
        <taxon>Liliopsida</taxon>
        <taxon>Poales</taxon>
        <taxon>Poaceae</taxon>
        <taxon>BOP clade</taxon>
        <taxon>Pooideae</taxon>
        <taxon>Stipodae</taxon>
        <taxon>Brachypodieae</taxon>
        <taxon>Brachypodium</taxon>
    </lineage>
</organism>